<dbReference type="SUPFAM" id="SSF111369">
    <property type="entry name" value="HlyD-like secretion proteins"/>
    <property type="match status" value="1"/>
</dbReference>
<feature type="transmembrane region" description="Helical" evidence="5">
    <location>
        <begin position="7"/>
        <end position="25"/>
    </location>
</feature>
<dbReference type="Pfam" id="PF25917">
    <property type="entry name" value="BSH_RND"/>
    <property type="match status" value="1"/>
</dbReference>
<dbReference type="InterPro" id="IPR058634">
    <property type="entry name" value="AaeA-lik-b-barrel"/>
</dbReference>
<dbReference type="EMBL" id="CP116348">
    <property type="protein sequence ID" value="WCE15987.1"/>
    <property type="molecule type" value="Genomic_DNA"/>
</dbReference>
<dbReference type="Pfam" id="PF25963">
    <property type="entry name" value="Beta-barrel_AAEA"/>
    <property type="match status" value="1"/>
</dbReference>
<feature type="domain" description="p-hydroxybenzoic acid efflux pump subunit AaeA-like beta-barrel" evidence="7">
    <location>
        <begin position="186"/>
        <end position="284"/>
    </location>
</feature>
<keyword evidence="9" id="KW-1185">Reference proteome</keyword>
<keyword evidence="3 5" id="KW-1133">Transmembrane helix</keyword>
<evidence type="ECO:0000256" key="4">
    <source>
        <dbReference type="ARBA" id="ARBA00023136"/>
    </source>
</evidence>
<evidence type="ECO:0000259" key="7">
    <source>
        <dbReference type="Pfam" id="PF25963"/>
    </source>
</evidence>
<keyword evidence="2 5" id="KW-0812">Transmembrane</keyword>
<evidence type="ECO:0000256" key="2">
    <source>
        <dbReference type="ARBA" id="ARBA00022692"/>
    </source>
</evidence>
<dbReference type="AlphaFoldDB" id="A0AAX3LIA2"/>
<keyword evidence="4 5" id="KW-0472">Membrane</keyword>
<dbReference type="GO" id="GO:0016020">
    <property type="term" value="C:membrane"/>
    <property type="evidence" value="ECO:0007669"/>
    <property type="project" value="InterPro"/>
</dbReference>
<comment type="similarity">
    <text evidence="1">Belongs to the membrane fusion protein (MFP) (TC 8.A.1) family.</text>
</comment>
<dbReference type="PANTHER" id="PTHR30367">
    <property type="entry name" value="P-HYDROXYBENZOIC ACID EFFLUX PUMP SUBUNIT AAEA-RELATED"/>
    <property type="match status" value="1"/>
</dbReference>
<reference evidence="8 9" key="1">
    <citation type="submission" date="2023-01" db="EMBL/GenBank/DDBJ databases">
        <title>Genome sequence resource and annotation of Enterobacter ludwigii, an economically important pathogen of seedling wilt with strawberry.</title>
        <authorList>
            <person name="Xie Y."/>
        </authorList>
    </citation>
    <scope>NUCLEOTIDE SEQUENCE [LARGE SCALE GENOMIC DNA]</scope>
    <source>
        <strain evidence="8 9">CM-TZ4</strain>
        <plasmid evidence="8 9">unnamed1</plasmid>
    </source>
</reference>
<dbReference type="GO" id="GO:0022857">
    <property type="term" value="F:transmembrane transporter activity"/>
    <property type="evidence" value="ECO:0007669"/>
    <property type="project" value="InterPro"/>
</dbReference>
<dbReference type="InterPro" id="IPR006143">
    <property type="entry name" value="RND_pump_MFP"/>
</dbReference>
<dbReference type="NCBIfam" id="TIGR01730">
    <property type="entry name" value="RND_mfp"/>
    <property type="match status" value="1"/>
</dbReference>
<dbReference type="PROSITE" id="PS51257">
    <property type="entry name" value="PROKAR_LIPOPROTEIN"/>
    <property type="match status" value="1"/>
</dbReference>
<accession>A0AAX3LIA2</accession>
<dbReference type="Gene3D" id="2.40.30.170">
    <property type="match status" value="1"/>
</dbReference>
<dbReference type="PANTHER" id="PTHR30367:SF1">
    <property type="entry name" value="MULTIDRUG RESISTANCE PROTEIN MDTN"/>
    <property type="match status" value="1"/>
</dbReference>
<evidence type="ECO:0000256" key="1">
    <source>
        <dbReference type="ARBA" id="ARBA00009477"/>
    </source>
</evidence>
<proteinExistence type="inferred from homology"/>
<evidence type="ECO:0000256" key="3">
    <source>
        <dbReference type="ARBA" id="ARBA00022989"/>
    </source>
</evidence>
<evidence type="ECO:0000259" key="6">
    <source>
        <dbReference type="Pfam" id="PF25917"/>
    </source>
</evidence>
<organism evidence="8 9">
    <name type="scientific">Enterobacter ludwigii</name>
    <dbReference type="NCBI Taxonomy" id="299767"/>
    <lineage>
        <taxon>Bacteria</taxon>
        <taxon>Pseudomonadati</taxon>
        <taxon>Pseudomonadota</taxon>
        <taxon>Gammaproteobacteria</taxon>
        <taxon>Enterobacterales</taxon>
        <taxon>Enterobacteriaceae</taxon>
        <taxon>Enterobacter</taxon>
        <taxon>Enterobacter cloacae complex</taxon>
    </lineage>
</organism>
<keyword evidence="8" id="KW-0614">Plasmid</keyword>
<feature type="domain" description="Multidrug resistance protein MdtA-like barrel-sandwich hybrid" evidence="6">
    <location>
        <begin position="43"/>
        <end position="182"/>
    </location>
</feature>
<dbReference type="Gene3D" id="2.40.50.100">
    <property type="match status" value="1"/>
</dbReference>
<evidence type="ECO:0000313" key="8">
    <source>
        <dbReference type="EMBL" id="WCE15987.1"/>
    </source>
</evidence>
<dbReference type="InterPro" id="IPR058625">
    <property type="entry name" value="MdtA-like_BSH"/>
</dbReference>
<evidence type="ECO:0000256" key="5">
    <source>
        <dbReference type="SAM" id="Phobius"/>
    </source>
</evidence>
<name>A0AAX3LIA2_9ENTR</name>
<dbReference type="Proteomes" id="UP001210538">
    <property type="component" value="Plasmid unnamed1"/>
</dbReference>
<geneLocation type="plasmid" evidence="8 9">
    <name>unnamed1</name>
</geneLocation>
<dbReference type="InterPro" id="IPR050393">
    <property type="entry name" value="MFP_Efflux_Pump"/>
</dbReference>
<sequence length="285" mass="32282">MKNIKNISLTVAIFIAACVSIYHVSDMQINGLWTRDGRVRADVVTLAGEVNGYIKDVAVNDNQFVKKGQLLFTIDDRDYQILAAQSHKEIQSKKYDMNKLGETYNRKHGLSGTVLSREEVSNAGFDYFIAQADYDSAIEKNRRDELNLSKTKIYAPADGYITNLQVHAGDYISNGKNIVSIVKDKSFYVYAYFQEDQLDKIKPGQQVKVTLLNRKIKLSGHVESISRGILDYSNKSTQGELHEVNPTFEWIRLPMRIPVRISLPVNEKNYDLLISGMTCTVTITE</sequence>
<gene>
    <name evidence="8" type="ORF">PHA72_25515</name>
</gene>
<protein>
    <submittedName>
        <fullName evidence="8">HlyD family secretion protein</fullName>
    </submittedName>
</protein>
<dbReference type="RefSeq" id="WP_252078114.1">
    <property type="nucleotide sequence ID" value="NZ_CP116348.1"/>
</dbReference>
<evidence type="ECO:0000313" key="9">
    <source>
        <dbReference type="Proteomes" id="UP001210538"/>
    </source>
</evidence>